<dbReference type="SUPFAM" id="SSF48726">
    <property type="entry name" value="Immunoglobulin"/>
    <property type="match status" value="1"/>
</dbReference>
<evidence type="ECO:0000313" key="3">
    <source>
        <dbReference type="EMBL" id="KAK4806668.1"/>
    </source>
</evidence>
<dbReference type="EMBL" id="JAUNZN010000036">
    <property type="protein sequence ID" value="KAK4806667.1"/>
    <property type="molecule type" value="Genomic_DNA"/>
</dbReference>
<accession>A0AAN7MJ07</accession>
<name>A0AAN7MJ07_MYCAM</name>
<dbReference type="Gene3D" id="2.60.40.10">
    <property type="entry name" value="Immunoglobulins"/>
    <property type="match status" value="1"/>
</dbReference>
<dbReference type="AlphaFoldDB" id="A0AAN7MJ07"/>
<feature type="domain" description="Ig-like" evidence="1">
    <location>
        <begin position="7"/>
        <end position="93"/>
    </location>
</feature>
<dbReference type="InterPro" id="IPR013783">
    <property type="entry name" value="Ig-like_fold"/>
</dbReference>
<proteinExistence type="predicted"/>
<dbReference type="PROSITE" id="PS50835">
    <property type="entry name" value="IG_LIKE"/>
    <property type="match status" value="1"/>
</dbReference>
<comment type="caution">
    <text evidence="2">The sequence shown here is derived from an EMBL/GenBank/DDBJ whole genome shotgun (WGS) entry which is preliminary data.</text>
</comment>
<gene>
    <name evidence="2" type="ORF">QYF61_021263</name>
    <name evidence="3" type="ORF">QYF61_021264</name>
</gene>
<sequence length="156" mass="17226">MSPGDLPAPVFYMNTFHAQDGEQVFFHCSIDWHIAATRIVFCKDGVEAYSLKAQQGQLSYFMVLNVTRGSSGTYTCGYQHRNESNWVRSSALSASRNLTVTGGMLVDRVQFSPAFATWGNSSQSRESILLLSCPHHDGKGRVVVPDLIKSHSCAIH</sequence>
<dbReference type="InterPro" id="IPR007110">
    <property type="entry name" value="Ig-like_dom"/>
</dbReference>
<dbReference type="InterPro" id="IPR036179">
    <property type="entry name" value="Ig-like_dom_sf"/>
</dbReference>
<evidence type="ECO:0000313" key="2">
    <source>
        <dbReference type="EMBL" id="KAK4806667.1"/>
    </source>
</evidence>
<protein>
    <recommendedName>
        <fullName evidence="1">Ig-like domain-containing protein</fullName>
    </recommendedName>
</protein>
<keyword evidence="4" id="KW-1185">Reference proteome</keyword>
<evidence type="ECO:0000313" key="4">
    <source>
        <dbReference type="Proteomes" id="UP001333110"/>
    </source>
</evidence>
<reference evidence="2 4" key="1">
    <citation type="journal article" date="2023" name="J. Hered.">
        <title>Chromosome-level genome of the wood stork (Mycteria americana) provides insight into avian chromosome evolution.</title>
        <authorList>
            <person name="Flamio R. Jr."/>
            <person name="Ramstad K.M."/>
        </authorList>
    </citation>
    <scope>NUCLEOTIDE SEQUENCE [LARGE SCALE GENOMIC DNA]</scope>
    <source>
        <strain evidence="2">JAX WOST 10</strain>
    </source>
</reference>
<dbReference type="EMBL" id="JAUNZN010000036">
    <property type="protein sequence ID" value="KAK4806668.1"/>
    <property type="molecule type" value="Genomic_DNA"/>
</dbReference>
<evidence type="ECO:0000259" key="1">
    <source>
        <dbReference type="PROSITE" id="PS50835"/>
    </source>
</evidence>
<organism evidence="2 4">
    <name type="scientific">Mycteria americana</name>
    <name type="common">Wood stork</name>
    <dbReference type="NCBI Taxonomy" id="33587"/>
    <lineage>
        <taxon>Eukaryota</taxon>
        <taxon>Metazoa</taxon>
        <taxon>Chordata</taxon>
        <taxon>Craniata</taxon>
        <taxon>Vertebrata</taxon>
        <taxon>Euteleostomi</taxon>
        <taxon>Archelosauria</taxon>
        <taxon>Archosauria</taxon>
        <taxon>Dinosauria</taxon>
        <taxon>Saurischia</taxon>
        <taxon>Theropoda</taxon>
        <taxon>Coelurosauria</taxon>
        <taxon>Aves</taxon>
        <taxon>Neognathae</taxon>
        <taxon>Neoaves</taxon>
        <taxon>Aequornithes</taxon>
        <taxon>Ciconiiformes</taxon>
        <taxon>Ciconiidae</taxon>
        <taxon>Mycteria</taxon>
    </lineage>
</organism>
<dbReference type="Proteomes" id="UP001333110">
    <property type="component" value="Unassembled WGS sequence"/>
</dbReference>